<keyword evidence="2" id="KW-1015">Disulfide bond</keyword>
<sequence length="110" mass="12241">MEELTDRKSYLKATNADGVCILEATATWCTQCKAIAPFVEKMVKKYPDARFYKYDTDTAEDIAQELGARAMPTFNLFKDGDIMGGVTGAKAEALENMIKENYDGKVVEPE</sequence>
<evidence type="ECO:0000313" key="5">
    <source>
        <dbReference type="Proteomes" id="UP001324427"/>
    </source>
</evidence>
<dbReference type="SUPFAM" id="SSF52833">
    <property type="entry name" value="Thioredoxin-like"/>
    <property type="match status" value="1"/>
</dbReference>
<evidence type="ECO:0000256" key="2">
    <source>
        <dbReference type="ARBA" id="ARBA00023157"/>
    </source>
</evidence>
<accession>A0AAV9JKA1</accession>
<comment type="similarity">
    <text evidence="1">Belongs to the thioredoxin family.</text>
</comment>
<evidence type="ECO:0000256" key="1">
    <source>
        <dbReference type="ARBA" id="ARBA00008987"/>
    </source>
</evidence>
<dbReference type="Gene3D" id="3.40.30.10">
    <property type="entry name" value="Glutaredoxin"/>
    <property type="match status" value="1"/>
</dbReference>
<keyword evidence="5" id="KW-1185">Reference proteome</keyword>
<evidence type="ECO:0000259" key="3">
    <source>
        <dbReference type="PROSITE" id="PS51352"/>
    </source>
</evidence>
<dbReference type="EMBL" id="JAVFHQ010000019">
    <property type="protein sequence ID" value="KAK4545592.1"/>
    <property type="molecule type" value="Genomic_DNA"/>
</dbReference>
<reference evidence="4 5" key="1">
    <citation type="submission" date="2021-11" db="EMBL/GenBank/DDBJ databases">
        <title>Black yeast isolated from Biological Soil Crust.</title>
        <authorList>
            <person name="Kurbessoian T."/>
        </authorList>
    </citation>
    <scope>NUCLEOTIDE SEQUENCE [LARGE SCALE GENOMIC DNA]</scope>
    <source>
        <strain evidence="4 5">CCFEE 5522</strain>
    </source>
</reference>
<dbReference type="PANTHER" id="PTHR46115">
    <property type="entry name" value="THIOREDOXIN-LIKE PROTEIN 1"/>
    <property type="match status" value="1"/>
</dbReference>
<protein>
    <recommendedName>
        <fullName evidence="3">Thioredoxin domain-containing protein</fullName>
    </recommendedName>
</protein>
<dbReference type="PROSITE" id="PS51352">
    <property type="entry name" value="THIOREDOXIN_2"/>
    <property type="match status" value="1"/>
</dbReference>
<comment type="caution">
    <text evidence="4">The sequence shown here is derived from an EMBL/GenBank/DDBJ whole genome shotgun (WGS) entry which is preliminary data.</text>
</comment>
<dbReference type="Pfam" id="PF00085">
    <property type="entry name" value="Thioredoxin"/>
    <property type="match status" value="1"/>
</dbReference>
<proteinExistence type="inferred from homology"/>
<feature type="domain" description="Thioredoxin" evidence="3">
    <location>
        <begin position="1"/>
        <end position="103"/>
    </location>
</feature>
<dbReference type="Proteomes" id="UP001324427">
    <property type="component" value="Unassembled WGS sequence"/>
</dbReference>
<dbReference type="InterPro" id="IPR013766">
    <property type="entry name" value="Thioredoxin_domain"/>
</dbReference>
<name>A0AAV9JKA1_9PEZI</name>
<dbReference type="InterPro" id="IPR036249">
    <property type="entry name" value="Thioredoxin-like_sf"/>
</dbReference>
<dbReference type="AlphaFoldDB" id="A0AAV9JKA1"/>
<evidence type="ECO:0000313" key="4">
    <source>
        <dbReference type="EMBL" id="KAK4545592.1"/>
    </source>
</evidence>
<gene>
    <name evidence="4" type="ORF">LTR36_002942</name>
</gene>
<dbReference type="CDD" id="cd02947">
    <property type="entry name" value="TRX_family"/>
    <property type="match status" value="1"/>
</dbReference>
<organism evidence="4 5">
    <name type="scientific">Oleoguttula mirabilis</name>
    <dbReference type="NCBI Taxonomy" id="1507867"/>
    <lineage>
        <taxon>Eukaryota</taxon>
        <taxon>Fungi</taxon>
        <taxon>Dikarya</taxon>
        <taxon>Ascomycota</taxon>
        <taxon>Pezizomycotina</taxon>
        <taxon>Dothideomycetes</taxon>
        <taxon>Dothideomycetidae</taxon>
        <taxon>Mycosphaerellales</taxon>
        <taxon>Teratosphaeriaceae</taxon>
        <taxon>Oleoguttula</taxon>
    </lineage>
</organism>